<reference evidence="4 5" key="1">
    <citation type="submission" date="2019-04" db="EMBL/GenBank/DDBJ databases">
        <authorList>
            <person name="Hwang J.C."/>
        </authorList>
    </citation>
    <scope>NUCLEOTIDE SEQUENCE [LARGE SCALE GENOMIC DNA]</scope>
    <source>
        <strain evidence="4 5">IMCC35002</strain>
    </source>
</reference>
<feature type="binding site" evidence="2">
    <location>
        <begin position="52"/>
        <end position="53"/>
    </location>
    <ligand>
        <name>S-adenosyl-L-methionine</name>
        <dbReference type="ChEBI" id="CHEBI:59789"/>
    </ligand>
</feature>
<keyword evidence="1 2" id="KW-0808">Transferase</keyword>
<comment type="caution">
    <text evidence="4">The sequence shown here is derived from an EMBL/GenBank/DDBJ whole genome shotgun (WGS) entry which is preliminary data.</text>
</comment>
<protein>
    <recommendedName>
        <fullName evidence="2">tRNA 5-carboxymethoxyuridine methyltransferase</fullName>
        <ecNumber evidence="2">2.1.1.-</ecNumber>
    </recommendedName>
    <alternativeName>
        <fullName evidence="2">cmo5U methyltransferase</fullName>
    </alternativeName>
</protein>
<dbReference type="RefSeq" id="WP_136864400.1">
    <property type="nucleotide sequence ID" value="NZ_SWCJ01000014.1"/>
</dbReference>
<evidence type="ECO:0000259" key="3">
    <source>
        <dbReference type="Pfam" id="PF13649"/>
    </source>
</evidence>
<organism evidence="4 5">
    <name type="scientific">Ferrimonas aestuarii</name>
    <dbReference type="NCBI Taxonomy" id="2569539"/>
    <lineage>
        <taxon>Bacteria</taxon>
        <taxon>Pseudomonadati</taxon>
        <taxon>Pseudomonadota</taxon>
        <taxon>Gammaproteobacteria</taxon>
        <taxon>Alteromonadales</taxon>
        <taxon>Ferrimonadaceae</taxon>
        <taxon>Ferrimonas</taxon>
    </lineage>
</organism>
<sequence>MADVNFDTRADKFARNIYDSSKGKLRQAVVMRELLEHALPKIPKGCSLLDAGGGQGQLSLQLAAMGHDITLCDLSANMLAIAKTNAEQSGVAERLTTLNLPIQALATEHQQQYPLVLCHAVMEWLEHPQQTILELIPRIAPGGMLSLMFFNYRGMEMHNLVCGNFDNLGHAMVHGKKKVKLAPKHGFDNQEIIHLLQQAGLVLERQVGVRVIHDYLRDKSMQENRLEELTQLELLYCDQPVFRDLGRYTHLLLKKPA</sequence>
<dbReference type="HAMAP" id="MF_02057">
    <property type="entry name" value="tRNA_methyltr_CmoM"/>
    <property type="match status" value="1"/>
</dbReference>
<comment type="similarity">
    <text evidence="2">Belongs to the class I-like SAM-binding methyltransferase superfamily. CmoM family.</text>
</comment>
<name>A0A4U1BKD8_9GAMM</name>
<gene>
    <name evidence="2" type="primary">cmoM</name>
    <name evidence="4" type="ORF">FCL42_15825</name>
</gene>
<proteinExistence type="inferred from homology"/>
<evidence type="ECO:0000256" key="2">
    <source>
        <dbReference type="HAMAP-Rule" id="MF_02057"/>
    </source>
</evidence>
<feature type="binding site" evidence="2">
    <location>
        <position position="26"/>
    </location>
    <ligand>
        <name>S-adenosyl-L-methionine</name>
        <dbReference type="ChEBI" id="CHEBI:59789"/>
    </ligand>
</feature>
<keyword evidence="2" id="KW-0819">tRNA processing</keyword>
<dbReference type="InterPro" id="IPR029063">
    <property type="entry name" value="SAM-dependent_MTases_sf"/>
</dbReference>
<dbReference type="EC" id="2.1.1.-" evidence="2"/>
<dbReference type="InterPro" id="IPR041698">
    <property type="entry name" value="Methyltransf_25"/>
</dbReference>
<feature type="binding site" evidence="2">
    <location>
        <position position="73"/>
    </location>
    <ligand>
        <name>S-adenosyl-L-methionine</name>
        <dbReference type="ChEBI" id="CHEBI:59789"/>
    </ligand>
</feature>
<dbReference type="CDD" id="cd02440">
    <property type="entry name" value="AdoMet_MTases"/>
    <property type="match status" value="1"/>
</dbReference>
<comment type="caution">
    <text evidence="2">Lacks conserved residue(s) required for the propagation of feature annotation.</text>
</comment>
<feature type="binding site" evidence="2">
    <location>
        <position position="119"/>
    </location>
    <ligand>
        <name>S-adenosyl-L-methionine</name>
        <dbReference type="ChEBI" id="CHEBI:59789"/>
    </ligand>
</feature>
<feature type="domain" description="Methyltransferase" evidence="3">
    <location>
        <begin position="49"/>
        <end position="143"/>
    </location>
</feature>
<comment type="function">
    <text evidence="2">Catalyzes the methylation of 5-carboxymethoxyuridine (cmo5U) to form 5-methoxycarbonylmethoxyuridine (mcmo5U) at position 34 in tRNAs.</text>
</comment>
<dbReference type="GO" id="GO:0097697">
    <property type="term" value="F:tRNA (5-carboxymethoxyuridine(34)-5-O)-methyltransferase activity"/>
    <property type="evidence" value="ECO:0007669"/>
    <property type="project" value="UniProtKB-UniRule"/>
</dbReference>
<dbReference type="SUPFAM" id="SSF53335">
    <property type="entry name" value="S-adenosyl-L-methionine-dependent methyltransferases"/>
    <property type="match status" value="1"/>
</dbReference>
<dbReference type="AlphaFoldDB" id="A0A4U1BKD8"/>
<comment type="catalytic activity">
    <reaction evidence="2">
        <text>5-carboxymethoxyuridine(34) in tRNA + S-adenosyl-L-methionine = 5-methoxycarbonylmethoxyuridine(34) in tRNA + S-adenosyl-L-homocysteine</text>
        <dbReference type="Rhea" id="RHEA:54080"/>
        <dbReference type="Rhea" id="RHEA-COMP:13383"/>
        <dbReference type="Rhea" id="RHEA-COMP:13781"/>
        <dbReference type="ChEBI" id="CHEBI:57856"/>
        <dbReference type="ChEBI" id="CHEBI:59789"/>
        <dbReference type="ChEBI" id="CHEBI:136879"/>
        <dbReference type="ChEBI" id="CHEBI:138053"/>
    </reaction>
</comment>
<dbReference type="EMBL" id="SWCJ01000014">
    <property type="protein sequence ID" value="TKB52777.1"/>
    <property type="molecule type" value="Genomic_DNA"/>
</dbReference>
<dbReference type="Gene3D" id="3.40.50.150">
    <property type="entry name" value="Vaccinia Virus protein VP39"/>
    <property type="match status" value="1"/>
</dbReference>
<keyword evidence="2" id="KW-0949">S-adenosyl-L-methionine</keyword>
<keyword evidence="2 4" id="KW-0489">Methyltransferase</keyword>
<accession>A0A4U1BKD8</accession>
<dbReference type="GO" id="GO:0032259">
    <property type="term" value="P:methylation"/>
    <property type="evidence" value="ECO:0007669"/>
    <property type="project" value="UniProtKB-KW"/>
</dbReference>
<keyword evidence="5" id="KW-1185">Reference proteome</keyword>
<dbReference type="OrthoDB" id="4697647at2"/>
<dbReference type="Pfam" id="PF13649">
    <property type="entry name" value="Methyltransf_25"/>
    <property type="match status" value="1"/>
</dbReference>
<dbReference type="GO" id="GO:0006400">
    <property type="term" value="P:tRNA modification"/>
    <property type="evidence" value="ECO:0007669"/>
    <property type="project" value="UniProtKB-UniRule"/>
</dbReference>
<dbReference type="Proteomes" id="UP000305675">
    <property type="component" value="Unassembled WGS sequence"/>
</dbReference>
<dbReference type="PANTHER" id="PTHR43861">
    <property type="entry name" value="TRANS-ACONITATE 2-METHYLTRANSFERASE-RELATED"/>
    <property type="match status" value="1"/>
</dbReference>
<evidence type="ECO:0000313" key="5">
    <source>
        <dbReference type="Proteomes" id="UP000305675"/>
    </source>
</evidence>
<evidence type="ECO:0000313" key="4">
    <source>
        <dbReference type="EMBL" id="TKB52777.1"/>
    </source>
</evidence>
<evidence type="ECO:0000256" key="1">
    <source>
        <dbReference type="ARBA" id="ARBA00022679"/>
    </source>
</evidence>
<dbReference type="InterPro" id="IPR033664">
    <property type="entry name" value="Cmo5U_methylTrfase"/>
</dbReference>